<dbReference type="InterPro" id="IPR036397">
    <property type="entry name" value="RNaseH_sf"/>
</dbReference>
<dbReference type="InterPro" id="IPR045246">
    <property type="entry name" value="Piwi_ago-like"/>
</dbReference>
<dbReference type="SMART" id="SM01163">
    <property type="entry name" value="DUF1785"/>
    <property type="match status" value="1"/>
</dbReference>
<dbReference type="Gene3D" id="3.30.420.10">
    <property type="entry name" value="Ribonuclease H-like superfamily/Ribonuclease H"/>
    <property type="match status" value="1"/>
</dbReference>
<dbReference type="PROSITE" id="PS50822">
    <property type="entry name" value="PIWI"/>
    <property type="match status" value="1"/>
</dbReference>
<dbReference type="Pfam" id="PF16486">
    <property type="entry name" value="ArgoN"/>
    <property type="match status" value="1"/>
</dbReference>
<dbReference type="InterPro" id="IPR032474">
    <property type="entry name" value="Argonaute_N"/>
</dbReference>
<dbReference type="PROSITE" id="PS50821">
    <property type="entry name" value="PAZ"/>
    <property type="match status" value="1"/>
</dbReference>
<dbReference type="Proteomes" id="UP001271007">
    <property type="component" value="Unassembled WGS sequence"/>
</dbReference>
<dbReference type="GO" id="GO:0003723">
    <property type="term" value="F:RNA binding"/>
    <property type="evidence" value="ECO:0007669"/>
    <property type="project" value="InterPro"/>
</dbReference>
<dbReference type="EMBL" id="JAWDJX010000013">
    <property type="protein sequence ID" value="KAK3054080.1"/>
    <property type="molecule type" value="Genomic_DNA"/>
</dbReference>
<feature type="compositionally biased region" description="Gly residues" evidence="1">
    <location>
        <begin position="93"/>
        <end position="102"/>
    </location>
</feature>
<dbReference type="CDD" id="cd04657">
    <property type="entry name" value="Piwi_ago-like"/>
    <property type="match status" value="1"/>
</dbReference>
<gene>
    <name evidence="4" type="ORF">LTR09_004858</name>
</gene>
<dbReference type="Gene3D" id="3.40.50.2300">
    <property type="match status" value="1"/>
</dbReference>
<feature type="domain" description="PAZ" evidence="2">
    <location>
        <begin position="452"/>
        <end position="558"/>
    </location>
</feature>
<dbReference type="CDD" id="cd02846">
    <property type="entry name" value="PAZ_argonaute_like"/>
    <property type="match status" value="1"/>
</dbReference>
<dbReference type="Pfam" id="PF16488">
    <property type="entry name" value="ArgoL2"/>
    <property type="match status" value="1"/>
</dbReference>
<feature type="compositionally biased region" description="Gly residues" evidence="1">
    <location>
        <begin position="1"/>
        <end position="32"/>
    </location>
</feature>
<feature type="compositionally biased region" description="Gly residues" evidence="1">
    <location>
        <begin position="49"/>
        <end position="85"/>
    </location>
</feature>
<dbReference type="Gene3D" id="2.170.260.10">
    <property type="entry name" value="paz domain"/>
    <property type="match status" value="1"/>
</dbReference>
<feature type="region of interest" description="Disordered" evidence="1">
    <location>
        <begin position="160"/>
        <end position="182"/>
    </location>
</feature>
<evidence type="ECO:0000259" key="2">
    <source>
        <dbReference type="PROSITE" id="PS50821"/>
    </source>
</evidence>
<feature type="domain" description="Piwi" evidence="3">
    <location>
        <begin position="748"/>
        <end position="1058"/>
    </location>
</feature>
<dbReference type="PANTHER" id="PTHR22891">
    <property type="entry name" value="EUKARYOTIC TRANSLATION INITIATION FACTOR 2C"/>
    <property type="match status" value="1"/>
</dbReference>
<evidence type="ECO:0008006" key="6">
    <source>
        <dbReference type="Google" id="ProtNLM"/>
    </source>
</evidence>
<name>A0AAJ0DH94_9PEZI</name>
<evidence type="ECO:0000259" key="3">
    <source>
        <dbReference type="PROSITE" id="PS50822"/>
    </source>
</evidence>
<dbReference type="Pfam" id="PF02170">
    <property type="entry name" value="PAZ"/>
    <property type="match status" value="1"/>
</dbReference>
<evidence type="ECO:0000256" key="1">
    <source>
        <dbReference type="SAM" id="MobiDB-lite"/>
    </source>
</evidence>
<dbReference type="SUPFAM" id="SSF101690">
    <property type="entry name" value="PAZ domain"/>
    <property type="match status" value="1"/>
</dbReference>
<keyword evidence="5" id="KW-1185">Reference proteome</keyword>
<dbReference type="InterPro" id="IPR003165">
    <property type="entry name" value="Piwi"/>
</dbReference>
<evidence type="ECO:0000313" key="5">
    <source>
        <dbReference type="Proteomes" id="UP001271007"/>
    </source>
</evidence>
<comment type="caution">
    <text evidence="4">The sequence shown here is derived from an EMBL/GenBank/DDBJ whole genome shotgun (WGS) entry which is preliminary data.</text>
</comment>
<organism evidence="4 5">
    <name type="scientific">Extremus antarcticus</name>
    <dbReference type="NCBI Taxonomy" id="702011"/>
    <lineage>
        <taxon>Eukaryota</taxon>
        <taxon>Fungi</taxon>
        <taxon>Dikarya</taxon>
        <taxon>Ascomycota</taxon>
        <taxon>Pezizomycotina</taxon>
        <taxon>Dothideomycetes</taxon>
        <taxon>Dothideomycetidae</taxon>
        <taxon>Mycosphaerellales</taxon>
        <taxon>Extremaceae</taxon>
        <taxon>Extremus</taxon>
    </lineage>
</organism>
<reference evidence="4" key="1">
    <citation type="submission" date="2023-04" db="EMBL/GenBank/DDBJ databases">
        <title>Black Yeasts Isolated from many extreme environments.</title>
        <authorList>
            <person name="Coleine C."/>
            <person name="Stajich J.E."/>
            <person name="Selbmann L."/>
        </authorList>
    </citation>
    <scope>NUCLEOTIDE SEQUENCE</scope>
    <source>
        <strain evidence="4">CCFEE 5312</strain>
    </source>
</reference>
<dbReference type="SMART" id="SM00950">
    <property type="entry name" value="Piwi"/>
    <property type="match status" value="1"/>
</dbReference>
<dbReference type="InterPro" id="IPR012337">
    <property type="entry name" value="RNaseH-like_sf"/>
</dbReference>
<dbReference type="InterPro" id="IPR003100">
    <property type="entry name" value="PAZ_dom"/>
</dbReference>
<sequence>MSGRGGNRGSGGGPQKRGQAPRGGGQRGGGDANRGDGNFRGGRGDQASGQGGGRGRGDGGFRGGRGDQSGGQGDSRGRGDGGFGGGRDRGRGNRGGFGGPPGVGQNAQMASHGPPPEDLVEAGIYQPGNLPAPDPQVTAAENAMVQATRGRMFETTVTEKQKDGDRVDVTESMPGRSSYGTKGRSITLRTNYLKLNTAYDGVDPSIPEVTLHKYNVSILHAESKKDKNDKEPGLSKPRMRRLVKAILENDKFKNKLVVTDYAQIIVTTEPIDLGPDGRWADSLVLPPENPVQDRPESETRKSLPDIVDQGRKRNTVKFGVQFDGSYSPRHMLDYLRSTSTGADYSGRNNLIQLLNIVMVRRPQDHVEVVKVGQNKFYAFGGHPACQYQTLGGNIQALRGYFASVRPAIGRLLLNLNVTSGAFYQSMPLLQLGIEGADARQLSRHEAFLRMVKVDAFYKKDNPTPEKPNFTKIKTIVGFAPGATKKNPLHGPRFGDATQIKFRFEDRSVQPPNTQIVSVYDYFRTHHGITLKFPRVPVLNVGTKTDPQWLPLELCTIRPGQPYRRMLDGEQTTAMLGFAARPPNANALSITGTAAKRGKGLGLFSLAVDGVNNVQTRAGKPFGVTVGTEMITVPGRILSAPRIKYGKQEIQTKFGSWNCANQRFVTTGAFAKWQVLVINHGNKSALRSDRDTLVNNFAGALRGYGIEMGTREPTQEVKVTYLANIANREDNDKVLRGAFNKASEKGVRMLFIILPAVETWLYSRIKFHLDTKLGIHSICAVGSKFERDKNQGMFFGNLALKFNIKGGGVCHAVSGVLAQKPLERDENSTMLVGIDVTHPSPGSTEGAPSIAGIVASVDKHLYQWPGSIRSQTGRKEMVSALKEMVVERLECWQKFNNRQLPKKIVIYRDGVSEGQYPLVLRHELSAFHQAFEQVYKGQEWPKVAIIVVGKRHHTRFYPTNAADADQRSANPLPGTVVDRGIAGKILHEFWLQAHQGLQGTARPAHYVVIKDDIGFGADALEQLTHHLCYMFNRAPKAVSICPPAYYADLLCERGRAYLYSTLQENVGSDDGSYNPANAEWTDGVHANLKDSTWYI</sequence>
<proteinExistence type="predicted"/>
<feature type="region of interest" description="Disordered" evidence="1">
    <location>
        <begin position="1"/>
        <end position="135"/>
    </location>
</feature>
<evidence type="ECO:0000313" key="4">
    <source>
        <dbReference type="EMBL" id="KAK3054080.1"/>
    </source>
</evidence>
<dbReference type="InterPro" id="IPR032472">
    <property type="entry name" value="ArgoL2"/>
</dbReference>
<accession>A0AAJ0DH94</accession>
<protein>
    <recommendedName>
        <fullName evidence="6">Argonaute-like protein</fullName>
    </recommendedName>
</protein>
<dbReference type="InterPro" id="IPR036085">
    <property type="entry name" value="PAZ_dom_sf"/>
</dbReference>
<feature type="compositionally biased region" description="Basic and acidic residues" evidence="1">
    <location>
        <begin position="160"/>
        <end position="169"/>
    </location>
</feature>
<dbReference type="InterPro" id="IPR014811">
    <property type="entry name" value="ArgoL1"/>
</dbReference>
<dbReference type="Pfam" id="PF08699">
    <property type="entry name" value="ArgoL1"/>
    <property type="match status" value="1"/>
</dbReference>
<dbReference type="SUPFAM" id="SSF53098">
    <property type="entry name" value="Ribonuclease H-like"/>
    <property type="match status" value="1"/>
</dbReference>
<dbReference type="Pfam" id="PF02171">
    <property type="entry name" value="Piwi"/>
    <property type="match status" value="1"/>
</dbReference>
<dbReference type="AlphaFoldDB" id="A0AAJ0DH94"/>